<comment type="caution">
    <text evidence="5">The sequence shown here is derived from an EMBL/GenBank/DDBJ whole genome shotgun (WGS) entry which is preliminary data.</text>
</comment>
<dbReference type="AlphaFoldDB" id="A0A0M8MWS5"/>
<dbReference type="VEuPathDB" id="FungiDB:Malapachy_3669"/>
<keyword evidence="6" id="KW-1185">Reference proteome</keyword>
<gene>
    <name evidence="5" type="ORF">Malapachy_3669</name>
</gene>
<dbReference type="STRING" id="77020.A0A0M8MWS5"/>
<dbReference type="GeneID" id="28730007"/>
<dbReference type="PANTHER" id="PTHR28283">
    <property type="entry name" value="3',5'-CYCLIC-NUCLEOTIDE PHOSPHODIESTERASE 1"/>
    <property type="match status" value="1"/>
</dbReference>
<dbReference type="GO" id="GO:0006198">
    <property type="term" value="P:cAMP catabolic process"/>
    <property type="evidence" value="ECO:0007669"/>
    <property type="project" value="UniProtKB-UniRule"/>
</dbReference>
<reference evidence="5 6" key="1">
    <citation type="submission" date="2015-07" db="EMBL/GenBank/DDBJ databases">
        <title>Draft Genome Sequence of Malassezia furfur CBS1878 and Malassezia pachydermatis CBS1879.</title>
        <authorList>
            <person name="Triana S."/>
            <person name="Ohm R."/>
            <person name="Gonzalez A."/>
            <person name="DeCock H."/>
            <person name="Restrepo S."/>
            <person name="Celis A."/>
        </authorList>
    </citation>
    <scope>NUCLEOTIDE SEQUENCE [LARGE SCALE GENOMIC DNA]</scope>
    <source>
        <strain evidence="5 6">CBS 1879</strain>
    </source>
</reference>
<dbReference type="EMBL" id="LGAV01000001">
    <property type="protein sequence ID" value="KOS15854.1"/>
    <property type="molecule type" value="Genomic_DNA"/>
</dbReference>
<sequence length="414" mass="45565">MPDVDPAAPMDLAPDSLALQKESVGCLDSESPLSSSSTAFSFVCLGVGGGPFDNNCSCYLMKPADRAWHDGTVLVEGGSFLGSLMECLEHPDKVFPDVEFPEGVNAEGRTEIFNSWISQVFLSHGHLDHIYGLVLASANNRAQRPVYGLQDTLDTLLQVFNGRIWPRLASYDETDPMAFYHLRCMRTGQVLSIDTDIDVTALPISHGNTRLAVGTSVFQSVLDGPPIGPLPCHMDGDMSTVVSTAFLFTNHRRDRDVLFMGDVEPDQVSGASANFRLWKQVAPRAAQGKLNAIFLECSFSSEQPDHLLFGHMTPVHLYRELQALAQCVCAERKISSTDQILRGVKCIVIHIKGMTLSGDLKSYCYVPRPKKRPTSMQLPLHLESVIEQELADLEAQGRLGVEFIVARRGQRIEC</sequence>
<dbReference type="InterPro" id="IPR036866">
    <property type="entry name" value="RibonucZ/Hydroxyglut_hydro"/>
</dbReference>
<dbReference type="PANTHER" id="PTHR28283:SF1">
    <property type="entry name" value="3',5'-CYCLIC-NUCLEOTIDE PHOSPHODIESTERASE 1"/>
    <property type="match status" value="1"/>
</dbReference>
<evidence type="ECO:0000313" key="5">
    <source>
        <dbReference type="EMBL" id="KOS15854.1"/>
    </source>
</evidence>
<dbReference type="OrthoDB" id="258495at2759"/>
<comment type="similarity">
    <text evidence="3 4">Belongs to the cyclic nucleotide phosphodiesterase class-II family.</text>
</comment>
<evidence type="ECO:0000313" key="6">
    <source>
        <dbReference type="Proteomes" id="UP000037751"/>
    </source>
</evidence>
<dbReference type="GO" id="GO:0004115">
    <property type="term" value="F:3',5'-cyclic-AMP phosphodiesterase activity"/>
    <property type="evidence" value="ECO:0007669"/>
    <property type="project" value="UniProtKB-UniRule"/>
</dbReference>
<evidence type="ECO:0000256" key="2">
    <source>
        <dbReference type="ARBA" id="ARBA00023149"/>
    </source>
</evidence>
<dbReference type="CDD" id="cd07735">
    <property type="entry name" value="class_II_PDE_MBL-fold"/>
    <property type="match status" value="1"/>
</dbReference>
<dbReference type="InterPro" id="IPR024225">
    <property type="entry name" value="cAMP-PdiesteraseII_CS"/>
</dbReference>
<protein>
    <submittedName>
        <fullName evidence="5">Cyclic-amp phosphodiesterase</fullName>
    </submittedName>
</protein>
<name>A0A0M8MWS5_9BASI</name>
<dbReference type="InterPro" id="IPR000396">
    <property type="entry name" value="Pdiesterase2"/>
</dbReference>
<dbReference type="PRINTS" id="PR00388">
    <property type="entry name" value="PDIESTERASE2"/>
</dbReference>
<dbReference type="GO" id="GO:0047555">
    <property type="term" value="F:3',5'-cyclic-GMP phosphodiesterase activity"/>
    <property type="evidence" value="ECO:0007669"/>
    <property type="project" value="TreeGrafter"/>
</dbReference>
<dbReference type="RefSeq" id="XP_017993486.1">
    <property type="nucleotide sequence ID" value="XM_018138131.1"/>
</dbReference>
<keyword evidence="1 4" id="KW-0378">Hydrolase</keyword>
<dbReference type="PROSITE" id="PS00607">
    <property type="entry name" value="PDEASE_II"/>
    <property type="match status" value="1"/>
</dbReference>
<dbReference type="Gene3D" id="3.60.15.10">
    <property type="entry name" value="Ribonuclease Z/Hydroxyacylglutathione hydrolase-like"/>
    <property type="match status" value="1"/>
</dbReference>
<organism evidence="5 6">
    <name type="scientific">Malassezia pachydermatis</name>
    <dbReference type="NCBI Taxonomy" id="77020"/>
    <lineage>
        <taxon>Eukaryota</taxon>
        <taxon>Fungi</taxon>
        <taxon>Dikarya</taxon>
        <taxon>Basidiomycota</taxon>
        <taxon>Ustilaginomycotina</taxon>
        <taxon>Malasseziomycetes</taxon>
        <taxon>Malasseziales</taxon>
        <taxon>Malasseziaceae</taxon>
        <taxon>Malassezia</taxon>
    </lineage>
</organism>
<dbReference type="Proteomes" id="UP000037751">
    <property type="component" value="Unassembled WGS sequence"/>
</dbReference>
<proteinExistence type="inferred from homology"/>
<dbReference type="PIRSF" id="PIRSF000962">
    <property type="entry name" value="Cyc_nuc_PDEase"/>
    <property type="match status" value="1"/>
</dbReference>
<dbReference type="SUPFAM" id="SSF56281">
    <property type="entry name" value="Metallo-hydrolase/oxidoreductase"/>
    <property type="match status" value="1"/>
</dbReference>
<accession>A0A0M8MWS5</accession>
<dbReference type="Pfam" id="PF02112">
    <property type="entry name" value="PDEase_II"/>
    <property type="match status" value="1"/>
</dbReference>
<evidence type="ECO:0000256" key="1">
    <source>
        <dbReference type="ARBA" id="ARBA00022801"/>
    </source>
</evidence>
<evidence type="ECO:0000256" key="3">
    <source>
        <dbReference type="ARBA" id="ARBA00025762"/>
    </source>
</evidence>
<keyword evidence="2 4" id="KW-0114">cAMP</keyword>
<dbReference type="GO" id="GO:1902660">
    <property type="term" value="P:negative regulation of glucose mediated signaling pathway"/>
    <property type="evidence" value="ECO:0007669"/>
    <property type="project" value="TreeGrafter"/>
</dbReference>
<evidence type="ECO:0000256" key="4">
    <source>
        <dbReference type="PIRNR" id="PIRNR000962"/>
    </source>
</evidence>